<dbReference type="InterPro" id="IPR037068">
    <property type="entry name" value="DNA_primase_core_N_sf"/>
</dbReference>
<keyword evidence="5" id="KW-0235">DNA replication</keyword>
<dbReference type="NCBIfam" id="TIGR01391">
    <property type="entry name" value="dnaG"/>
    <property type="match status" value="1"/>
</dbReference>
<reference evidence="13 14" key="1">
    <citation type="journal article" date="2020" name="Viruses">
        <title>Diversity and Host Interactions Among Virulent and Temperate Baltic Sea Flavobacterium Phages.</title>
        <authorList>
            <person name="Nilsson E."/>
            <person name="Bayfield O.W."/>
            <person name="Lundin D."/>
            <person name="Antson A.A."/>
            <person name="Holmfeldt K."/>
        </authorList>
    </citation>
    <scope>NUCLEOTIDE SEQUENCE [LARGE SCALE GENOMIC DNA]</scope>
</reference>
<dbReference type="EMBL" id="MN812211">
    <property type="protein sequence ID" value="QHB39023.1"/>
    <property type="molecule type" value="Genomic_DNA"/>
</dbReference>
<dbReference type="InterPro" id="IPR006171">
    <property type="entry name" value="TOPRIM_dom"/>
</dbReference>
<dbReference type="GO" id="GO:0006269">
    <property type="term" value="P:DNA replication, synthesis of primer"/>
    <property type="evidence" value="ECO:0007669"/>
    <property type="project" value="UniProtKB-KW"/>
</dbReference>
<dbReference type="SUPFAM" id="SSF52540">
    <property type="entry name" value="P-loop containing nucleoside triphosphate hydrolases"/>
    <property type="match status" value="1"/>
</dbReference>
<evidence type="ECO:0000256" key="8">
    <source>
        <dbReference type="ARBA" id="ARBA00022833"/>
    </source>
</evidence>
<keyword evidence="11" id="KW-0804">Transcription</keyword>
<feature type="domain" description="Toprim" evidence="12">
    <location>
        <begin position="263"/>
        <end position="344"/>
    </location>
</feature>
<evidence type="ECO:0000256" key="3">
    <source>
        <dbReference type="ARBA" id="ARBA00022679"/>
    </source>
</evidence>
<dbReference type="SUPFAM" id="SSF57783">
    <property type="entry name" value="Zinc beta-ribbon"/>
    <property type="match status" value="1"/>
</dbReference>
<dbReference type="SMART" id="SM00493">
    <property type="entry name" value="TOPRIM"/>
    <property type="match status" value="1"/>
</dbReference>
<organism evidence="13 14">
    <name type="scientific">Flavobacterium phage vB_FspS_laban6-1</name>
    <dbReference type="NCBI Taxonomy" id="2686250"/>
    <lineage>
        <taxon>Viruses</taxon>
        <taxon>Duplodnaviria</taxon>
        <taxon>Heunggongvirae</taxon>
        <taxon>Uroviricota</taxon>
        <taxon>Caudoviricetes</taxon>
        <taxon>Duneviridae</taxon>
        <taxon>Labanvirus</taxon>
        <taxon>Labanvirus laban</taxon>
    </lineage>
</organism>
<keyword evidence="14" id="KW-1185">Reference proteome</keyword>
<dbReference type="Gene3D" id="3.90.980.10">
    <property type="entry name" value="DNA primase, catalytic core, N-terminal domain"/>
    <property type="match status" value="1"/>
</dbReference>
<dbReference type="Gene3D" id="3.40.1360.10">
    <property type="match status" value="1"/>
</dbReference>
<dbReference type="InterPro" id="IPR050219">
    <property type="entry name" value="DnaG_primase"/>
</dbReference>
<dbReference type="GO" id="GO:0000428">
    <property type="term" value="C:DNA-directed RNA polymerase complex"/>
    <property type="evidence" value="ECO:0007669"/>
    <property type="project" value="UniProtKB-KW"/>
</dbReference>
<evidence type="ECO:0000256" key="5">
    <source>
        <dbReference type="ARBA" id="ARBA00022705"/>
    </source>
</evidence>
<gene>
    <name evidence="13" type="ORF">laban61_gp052</name>
</gene>
<keyword evidence="2" id="KW-0639">Primosome</keyword>
<dbReference type="GO" id="GO:0008270">
    <property type="term" value="F:zinc ion binding"/>
    <property type="evidence" value="ECO:0007669"/>
    <property type="project" value="UniProtKB-KW"/>
</dbReference>
<evidence type="ECO:0000256" key="2">
    <source>
        <dbReference type="ARBA" id="ARBA00022515"/>
    </source>
</evidence>
<evidence type="ECO:0000256" key="11">
    <source>
        <dbReference type="ARBA" id="ARBA00023163"/>
    </source>
</evidence>
<dbReference type="PANTHER" id="PTHR30313">
    <property type="entry name" value="DNA PRIMASE"/>
    <property type="match status" value="1"/>
</dbReference>
<evidence type="ECO:0000256" key="6">
    <source>
        <dbReference type="ARBA" id="ARBA00022723"/>
    </source>
</evidence>
<dbReference type="InterPro" id="IPR013264">
    <property type="entry name" value="DNAG_N"/>
</dbReference>
<keyword evidence="10" id="KW-0238">DNA-binding</keyword>
<keyword evidence="7" id="KW-0863">Zinc-finger</keyword>
<dbReference type="InterPro" id="IPR036977">
    <property type="entry name" value="DNA_primase_Znf_CHC2"/>
</dbReference>
<dbReference type="SMART" id="SM00400">
    <property type="entry name" value="ZnF_CHCC"/>
    <property type="match status" value="1"/>
</dbReference>
<dbReference type="PANTHER" id="PTHR30313:SF2">
    <property type="entry name" value="DNA PRIMASE"/>
    <property type="match status" value="1"/>
</dbReference>
<dbReference type="PROSITE" id="PS50880">
    <property type="entry name" value="TOPRIM"/>
    <property type="match status" value="1"/>
</dbReference>
<keyword evidence="3" id="KW-0808">Transferase</keyword>
<dbReference type="Pfam" id="PF13662">
    <property type="entry name" value="Toprim_4"/>
    <property type="match status" value="1"/>
</dbReference>
<sequence length="1064" mass="122229">MGYIKREFIDKILDIAIIQDVIADFVELKRSGANLKGKSPFVEEKSPSFMVSPVKQIWKDFSSGKGGNLINFLMELKGWSYPEAIEYLAQKYNESIHYEDSEMAQKKAAEISKKEEIRPVLKATLEQYQKQFHQLQDNHPAKQEIFEKRKYTQDDIIEWGIGYAPENFLYDLLKNSGRVKEGIKLGLLGEGQHNVYDKYTNRVIYPIHDKNGLLIGLAGRDLSGKKEAAKWINPKVDSDNILYDKSKVWFGLHKARTEIRKRNEVFIVEGYNDVIAMHKYGCINTVAPCGTAITEQQMNELRKLCDKIVFVMDPDAAGKRSVVKHAEIFLKLGFRVEVITLDFDPDDFSRAYADVISLCGGLQVMFNHEIRKDAFKILMEEKLQGSDIDKSKGAQSLAELIAQISDSAMVEIYAGWLQKESKIKITSIKKWIKDYQESIVVEFVSNSFTQYELPKNINIPLPELEEDIKRYGLFIANNQIWAALPEGTDGKVYFSSLSNFEIEIINHMRDEGKAKKLVRIKNVVNKEYIFDTDSENFLTLIGFRKMVSNHGDFRFKGNANDLMKLCDYLFEKMGSGSKIDVLGWQPDGKFWCWNNNALTEDGKDVEINDNGILILNDVHYYIPSANSIYKNDTTKFPSQKRFIKMQNPINFSTFLMQVYKVHREHTISAILFGFTCLFRDVVIEKLNRFPILFLCGPGGTGKDELIEIVQGLTGIPQSPINLEANISTAKGAVRSTAQFRNGISLLSEYKRGNREHDGMLKQFYDNIGYTKGNLDSHISTDYVPIESGVILTGNDFPDVEPLIQRLVWNEMSKNIFNSDELKEFDKLKDMMRDGMSGYAHEILRHRKAIVEDLDKVQRNWKQILKETFPEAKERMIANMSILASFYQILRDKQIVQFPFTQHDMIQHFREGVNNQLRRINSGSMLNKFWDVFIACLRGSMDNRITVHREVNIESNLLYLQWSRMYGIINKQWWQMYHEAPPTKSTLMEQVESAGLIKEKVSSYSFDTGRAAVRSSAIVIDMNNMNDILKDDIIMSVSFQMNEGTLFNPPPSDDDIFGIEQKISG</sequence>
<dbReference type="GO" id="GO:0003899">
    <property type="term" value="F:DNA-directed RNA polymerase activity"/>
    <property type="evidence" value="ECO:0007669"/>
    <property type="project" value="InterPro"/>
</dbReference>
<dbReference type="SUPFAM" id="SSF56731">
    <property type="entry name" value="DNA primase core"/>
    <property type="match status" value="1"/>
</dbReference>
<keyword evidence="8" id="KW-0862">Zinc</keyword>
<dbReference type="Pfam" id="PF08275">
    <property type="entry name" value="DNAG_N"/>
    <property type="match status" value="1"/>
</dbReference>
<dbReference type="Proteomes" id="UP000465101">
    <property type="component" value="Segment"/>
</dbReference>
<keyword evidence="9" id="KW-0460">Magnesium</keyword>
<evidence type="ECO:0000256" key="7">
    <source>
        <dbReference type="ARBA" id="ARBA00022771"/>
    </source>
</evidence>
<dbReference type="InterPro" id="IPR006295">
    <property type="entry name" value="DNA_primase_DnaG"/>
</dbReference>
<keyword evidence="1" id="KW-0240">DNA-directed RNA polymerase</keyword>
<evidence type="ECO:0000256" key="10">
    <source>
        <dbReference type="ARBA" id="ARBA00023125"/>
    </source>
</evidence>
<dbReference type="Gene3D" id="3.90.580.10">
    <property type="entry name" value="Zinc finger, CHC2-type domain"/>
    <property type="match status" value="1"/>
</dbReference>
<proteinExistence type="predicted"/>
<name>A0A6B9LC95_9CAUD</name>
<dbReference type="CDD" id="cd03364">
    <property type="entry name" value="TOPRIM_DnaG_primases"/>
    <property type="match status" value="1"/>
</dbReference>
<evidence type="ECO:0000313" key="13">
    <source>
        <dbReference type="EMBL" id="QHB39023.1"/>
    </source>
</evidence>
<dbReference type="InterPro" id="IPR002694">
    <property type="entry name" value="Znf_CHC2"/>
</dbReference>
<dbReference type="InterPro" id="IPR034151">
    <property type="entry name" value="TOPRIM_DnaG_bac"/>
</dbReference>
<dbReference type="Pfam" id="PF01807">
    <property type="entry name" value="Zn_ribbon_DnaG"/>
    <property type="match status" value="1"/>
</dbReference>
<accession>A0A6B9LC95</accession>
<dbReference type="GO" id="GO:0003677">
    <property type="term" value="F:DNA binding"/>
    <property type="evidence" value="ECO:0007669"/>
    <property type="project" value="UniProtKB-KW"/>
</dbReference>
<keyword evidence="4" id="KW-0548">Nucleotidyltransferase</keyword>
<keyword evidence="6" id="KW-0479">Metal-binding</keyword>
<dbReference type="InterPro" id="IPR027417">
    <property type="entry name" value="P-loop_NTPase"/>
</dbReference>
<evidence type="ECO:0000313" key="14">
    <source>
        <dbReference type="Proteomes" id="UP000465101"/>
    </source>
</evidence>
<protein>
    <submittedName>
        <fullName evidence="13">Toprim domain-containing protein</fullName>
    </submittedName>
</protein>
<evidence type="ECO:0000256" key="4">
    <source>
        <dbReference type="ARBA" id="ARBA00022695"/>
    </source>
</evidence>
<evidence type="ECO:0000256" key="9">
    <source>
        <dbReference type="ARBA" id="ARBA00022842"/>
    </source>
</evidence>
<evidence type="ECO:0000259" key="12">
    <source>
        <dbReference type="PROSITE" id="PS50880"/>
    </source>
</evidence>
<evidence type="ECO:0000256" key="1">
    <source>
        <dbReference type="ARBA" id="ARBA00022478"/>
    </source>
</evidence>